<accession>A0ABW1KNC2</accession>
<protein>
    <submittedName>
        <fullName evidence="1">Transcriptional regulator</fullName>
    </submittedName>
</protein>
<dbReference type="Proteomes" id="UP001596203">
    <property type="component" value="Unassembled WGS sequence"/>
</dbReference>
<comment type="caution">
    <text evidence="1">The sequence shown here is derived from an EMBL/GenBank/DDBJ whole genome shotgun (WGS) entry which is preliminary data.</text>
</comment>
<organism evidence="1 2">
    <name type="scientific">Plantactinospora solaniradicis</name>
    <dbReference type="NCBI Taxonomy" id="1723736"/>
    <lineage>
        <taxon>Bacteria</taxon>
        <taxon>Bacillati</taxon>
        <taxon>Actinomycetota</taxon>
        <taxon>Actinomycetes</taxon>
        <taxon>Micromonosporales</taxon>
        <taxon>Micromonosporaceae</taxon>
        <taxon>Plantactinospora</taxon>
    </lineage>
</organism>
<reference evidence="2" key="1">
    <citation type="journal article" date="2019" name="Int. J. Syst. Evol. Microbiol.">
        <title>The Global Catalogue of Microorganisms (GCM) 10K type strain sequencing project: providing services to taxonomists for standard genome sequencing and annotation.</title>
        <authorList>
            <consortium name="The Broad Institute Genomics Platform"/>
            <consortium name="The Broad Institute Genome Sequencing Center for Infectious Disease"/>
            <person name="Wu L."/>
            <person name="Ma J."/>
        </authorList>
    </citation>
    <scope>NUCLEOTIDE SEQUENCE [LARGE SCALE GENOMIC DNA]</scope>
    <source>
        <strain evidence="2">ZS-35-S2</strain>
    </source>
</reference>
<keyword evidence="2" id="KW-1185">Reference proteome</keyword>
<dbReference type="EMBL" id="JBHSPR010000068">
    <property type="protein sequence ID" value="MFC6022801.1"/>
    <property type="molecule type" value="Genomic_DNA"/>
</dbReference>
<dbReference type="RefSeq" id="WP_377432598.1">
    <property type="nucleotide sequence ID" value="NZ_JBHSPR010000068.1"/>
</dbReference>
<name>A0ABW1KNC2_9ACTN</name>
<evidence type="ECO:0000313" key="1">
    <source>
        <dbReference type="EMBL" id="MFC6022801.1"/>
    </source>
</evidence>
<proteinExistence type="predicted"/>
<sequence length="85" mass="9414">MAAPDSPEAIASTRSVRASAVFDGRLDLTTYPHRYLAIVAQPRFRFDPATYAMAAAEALEAAGWELVTMSSFNTSNVYAVMRRRR</sequence>
<gene>
    <name evidence="1" type="ORF">ACFP2T_42440</name>
</gene>
<evidence type="ECO:0000313" key="2">
    <source>
        <dbReference type="Proteomes" id="UP001596203"/>
    </source>
</evidence>